<proteinExistence type="predicted"/>
<name>A0A418MXM8_9ACTN</name>
<protein>
    <submittedName>
        <fullName evidence="1">Uncharacterized protein</fullName>
    </submittedName>
</protein>
<dbReference type="Proteomes" id="UP000283832">
    <property type="component" value="Unassembled WGS sequence"/>
</dbReference>
<evidence type="ECO:0000313" key="2">
    <source>
        <dbReference type="Proteomes" id="UP000283832"/>
    </source>
</evidence>
<sequence length="78" mass="8436">MVHLPVAIADLAKALRFAYTLSRSLALIPGVEVAGVTVSAEDNQDVRHWVFCDLILPDRRRCARRADHGGPCDPTGPG</sequence>
<organism evidence="1 2">
    <name type="scientific">Micromonospora radicis</name>
    <dbReference type="NCBI Taxonomy" id="1894971"/>
    <lineage>
        <taxon>Bacteria</taxon>
        <taxon>Bacillati</taxon>
        <taxon>Actinomycetota</taxon>
        <taxon>Actinomycetes</taxon>
        <taxon>Micromonosporales</taxon>
        <taxon>Micromonosporaceae</taxon>
        <taxon>Micromonospora</taxon>
    </lineage>
</organism>
<dbReference type="RefSeq" id="WP_119574114.1">
    <property type="nucleotide sequence ID" value="NZ_QXEC01000005.1"/>
</dbReference>
<accession>A0A418MXM8</accession>
<dbReference type="AlphaFoldDB" id="A0A418MXM8"/>
<comment type="caution">
    <text evidence="1">The sequence shown here is derived from an EMBL/GenBank/DDBJ whole genome shotgun (WGS) entry which is preliminary data.</text>
</comment>
<gene>
    <name evidence="1" type="ORF">D2L64_08285</name>
</gene>
<dbReference type="OrthoDB" id="3398122at2"/>
<reference evidence="1 2" key="1">
    <citation type="submission" date="2018-08" db="EMBL/GenBank/DDBJ databases">
        <title>Jishengella sp. nov., isolated from a root of Azadirachta indica A. Juss. var. siamensis Valenton.</title>
        <authorList>
            <person name="Kuncharoen N."/>
            <person name="Tanasupawat S."/>
            <person name="Kudo T."/>
            <person name="Ohkuma M."/>
        </authorList>
    </citation>
    <scope>NUCLEOTIDE SEQUENCE [LARGE SCALE GENOMIC DNA]</scope>
    <source>
        <strain evidence="1 2">AZ1-13</strain>
    </source>
</reference>
<evidence type="ECO:0000313" key="1">
    <source>
        <dbReference type="EMBL" id="RIV39788.1"/>
    </source>
</evidence>
<dbReference type="EMBL" id="QXEC01000005">
    <property type="protein sequence ID" value="RIV39788.1"/>
    <property type="molecule type" value="Genomic_DNA"/>
</dbReference>
<keyword evidence="2" id="KW-1185">Reference proteome</keyword>